<evidence type="ECO:0000313" key="6">
    <source>
        <dbReference type="Proteomes" id="UP000249547"/>
    </source>
</evidence>
<dbReference type="OrthoDB" id="323290at2"/>
<evidence type="ECO:0000256" key="2">
    <source>
        <dbReference type="ARBA" id="ARBA00023125"/>
    </source>
</evidence>
<reference evidence="5 6" key="1">
    <citation type="submission" date="2018-06" db="EMBL/GenBank/DDBJ databases">
        <title>Genomic Encyclopedia of Archaeal and Bacterial Type Strains, Phase II (KMG-II): from individual species to whole genera.</title>
        <authorList>
            <person name="Goeker M."/>
        </authorList>
    </citation>
    <scope>NUCLEOTIDE SEQUENCE [LARGE SCALE GENOMIC DNA]</scope>
    <source>
        <strain evidence="5 6">DSM 23857</strain>
    </source>
</reference>
<dbReference type="Gene3D" id="1.10.10.60">
    <property type="entry name" value="Homeodomain-like"/>
    <property type="match status" value="1"/>
</dbReference>
<keyword evidence="1" id="KW-0805">Transcription regulation</keyword>
<comment type="caution">
    <text evidence="5">The sequence shown here is derived from an EMBL/GenBank/DDBJ whole genome shotgun (WGS) entry which is preliminary data.</text>
</comment>
<evidence type="ECO:0000259" key="4">
    <source>
        <dbReference type="PROSITE" id="PS01124"/>
    </source>
</evidence>
<name>A0A327QPJ2_9BACT</name>
<keyword evidence="2" id="KW-0238">DNA-binding</keyword>
<dbReference type="PANTHER" id="PTHR46796:SF13">
    <property type="entry name" value="HTH-TYPE TRANSCRIPTIONAL ACTIVATOR RHAS"/>
    <property type="match status" value="1"/>
</dbReference>
<accession>A0A327QPJ2</accession>
<dbReference type="EMBL" id="QLLL01000003">
    <property type="protein sequence ID" value="RAJ06499.1"/>
    <property type="molecule type" value="Genomic_DNA"/>
</dbReference>
<dbReference type="Proteomes" id="UP000249547">
    <property type="component" value="Unassembled WGS sequence"/>
</dbReference>
<keyword evidence="3" id="KW-0804">Transcription</keyword>
<dbReference type="SMART" id="SM00342">
    <property type="entry name" value="HTH_ARAC"/>
    <property type="match status" value="1"/>
</dbReference>
<evidence type="ECO:0000313" key="5">
    <source>
        <dbReference type="EMBL" id="RAJ06499.1"/>
    </source>
</evidence>
<dbReference type="RefSeq" id="WP_111597115.1">
    <property type="nucleotide sequence ID" value="NZ_QLLL01000003.1"/>
</dbReference>
<gene>
    <name evidence="5" type="ORF">LX64_01626</name>
</gene>
<organism evidence="5 6">
    <name type="scientific">Chitinophaga skermanii</name>
    <dbReference type="NCBI Taxonomy" id="331697"/>
    <lineage>
        <taxon>Bacteria</taxon>
        <taxon>Pseudomonadati</taxon>
        <taxon>Bacteroidota</taxon>
        <taxon>Chitinophagia</taxon>
        <taxon>Chitinophagales</taxon>
        <taxon>Chitinophagaceae</taxon>
        <taxon>Chitinophaga</taxon>
    </lineage>
</organism>
<dbReference type="PROSITE" id="PS01124">
    <property type="entry name" value="HTH_ARAC_FAMILY_2"/>
    <property type="match status" value="1"/>
</dbReference>
<dbReference type="Pfam" id="PF12833">
    <property type="entry name" value="HTH_18"/>
    <property type="match status" value="1"/>
</dbReference>
<dbReference type="PANTHER" id="PTHR46796">
    <property type="entry name" value="HTH-TYPE TRANSCRIPTIONAL ACTIVATOR RHAS-RELATED"/>
    <property type="match status" value="1"/>
</dbReference>
<protein>
    <submittedName>
        <fullName evidence="5">Helix-turn-helix protein</fullName>
    </submittedName>
</protein>
<sequence length="271" mass="32033">MSIIPNMRAIFKPVQPLIQHADTGVQYKEYWPDEHLQSLIYCYWELYTTVPLLQDFLYRVVADGCMDIFFDRRNPSDAYVMGFSDRYTAFPVGRDFHYIGIRFLPTMFPQLFNVQAHELAQQATLLQDVIPQTAKFLASSNIEVVDMSAIMEQLDAHFLRILLQREIKIDTRLYESLEKIMKADTHLHIEKDLQEGISARQLRRLFERYIGDTPKTFQKIVRFQKMLQGKPSHQALRRHLHYLDAGYYDQAHFIKEFKTLYGLTPNKVFEK</sequence>
<evidence type="ECO:0000256" key="3">
    <source>
        <dbReference type="ARBA" id="ARBA00023163"/>
    </source>
</evidence>
<dbReference type="GO" id="GO:0003700">
    <property type="term" value="F:DNA-binding transcription factor activity"/>
    <property type="evidence" value="ECO:0007669"/>
    <property type="project" value="InterPro"/>
</dbReference>
<dbReference type="InterPro" id="IPR018060">
    <property type="entry name" value="HTH_AraC"/>
</dbReference>
<dbReference type="Pfam" id="PF20240">
    <property type="entry name" value="DUF6597"/>
    <property type="match status" value="1"/>
</dbReference>
<dbReference type="AlphaFoldDB" id="A0A327QPJ2"/>
<evidence type="ECO:0000256" key="1">
    <source>
        <dbReference type="ARBA" id="ARBA00023015"/>
    </source>
</evidence>
<feature type="domain" description="HTH araC/xylS-type" evidence="4">
    <location>
        <begin position="196"/>
        <end position="271"/>
    </location>
</feature>
<proteinExistence type="predicted"/>
<dbReference type="InterPro" id="IPR046532">
    <property type="entry name" value="DUF6597"/>
</dbReference>
<dbReference type="GO" id="GO:0043565">
    <property type="term" value="F:sequence-specific DNA binding"/>
    <property type="evidence" value="ECO:0007669"/>
    <property type="project" value="InterPro"/>
</dbReference>
<keyword evidence="6" id="KW-1185">Reference proteome</keyword>
<dbReference type="InterPro" id="IPR050204">
    <property type="entry name" value="AraC_XylS_family_regulators"/>
</dbReference>